<comment type="cofactor">
    <cofactor evidence="2">
        <name>Mg(2+)</name>
        <dbReference type="ChEBI" id="CHEBI:18420"/>
    </cofactor>
</comment>
<evidence type="ECO:0000259" key="7">
    <source>
        <dbReference type="PROSITE" id="PS51462"/>
    </source>
</evidence>
<dbReference type="InterPro" id="IPR045121">
    <property type="entry name" value="CoAse"/>
</dbReference>
<dbReference type="InterPro" id="IPR020084">
    <property type="entry name" value="NUDIX_hydrolase_CS"/>
</dbReference>
<dbReference type="PROSITE" id="PS00893">
    <property type="entry name" value="NUDIX_BOX"/>
    <property type="match status" value="1"/>
</dbReference>
<dbReference type="CDD" id="cd03426">
    <property type="entry name" value="NUDIX_CoAse_Nudt7"/>
    <property type="match status" value="1"/>
</dbReference>
<dbReference type="AlphaFoldDB" id="A0A7C1CUU7"/>
<evidence type="ECO:0000256" key="1">
    <source>
        <dbReference type="ARBA" id="ARBA00001936"/>
    </source>
</evidence>
<keyword evidence="5" id="KW-0460">Magnesium</keyword>
<dbReference type="EMBL" id="DSBT01000004">
    <property type="protein sequence ID" value="HDP76591.1"/>
    <property type="molecule type" value="Genomic_DNA"/>
</dbReference>
<keyword evidence="3" id="KW-0479">Metal-binding</keyword>
<gene>
    <name evidence="8" type="ORF">ENN47_00100</name>
</gene>
<dbReference type="PROSITE" id="PS51462">
    <property type="entry name" value="NUDIX"/>
    <property type="match status" value="1"/>
</dbReference>
<dbReference type="SUPFAM" id="SSF55811">
    <property type="entry name" value="Nudix"/>
    <property type="match status" value="1"/>
</dbReference>
<evidence type="ECO:0000256" key="4">
    <source>
        <dbReference type="ARBA" id="ARBA00022801"/>
    </source>
</evidence>
<reference evidence="8" key="1">
    <citation type="journal article" date="2020" name="mSystems">
        <title>Genome- and Community-Level Interaction Insights into Carbon Utilization and Element Cycling Functions of Hydrothermarchaeota in Hydrothermal Sediment.</title>
        <authorList>
            <person name="Zhou Z."/>
            <person name="Liu Y."/>
            <person name="Xu W."/>
            <person name="Pan J."/>
            <person name="Luo Z.H."/>
            <person name="Li M."/>
        </authorList>
    </citation>
    <scope>NUCLEOTIDE SEQUENCE [LARGE SCALE GENOMIC DNA]</scope>
    <source>
        <strain evidence="8">SpSt-1179</strain>
    </source>
</reference>
<comment type="caution">
    <text evidence="8">The sequence shown here is derived from an EMBL/GenBank/DDBJ whole genome shotgun (WGS) entry which is preliminary data.</text>
</comment>
<dbReference type="InterPro" id="IPR000086">
    <property type="entry name" value="NUDIX_hydrolase_dom"/>
</dbReference>
<evidence type="ECO:0000256" key="6">
    <source>
        <dbReference type="ARBA" id="ARBA00023211"/>
    </source>
</evidence>
<dbReference type="Proteomes" id="UP000886198">
    <property type="component" value="Unassembled WGS sequence"/>
</dbReference>
<evidence type="ECO:0000256" key="2">
    <source>
        <dbReference type="ARBA" id="ARBA00001946"/>
    </source>
</evidence>
<dbReference type="Pfam" id="PF00293">
    <property type="entry name" value="NUDIX"/>
    <property type="match status" value="1"/>
</dbReference>
<evidence type="ECO:0000313" key="8">
    <source>
        <dbReference type="EMBL" id="HDP76591.1"/>
    </source>
</evidence>
<evidence type="ECO:0000256" key="3">
    <source>
        <dbReference type="ARBA" id="ARBA00022723"/>
    </source>
</evidence>
<accession>A0A7C1CUU7</accession>
<name>A0A7C1CUU7_9BACT</name>
<protein>
    <submittedName>
        <fullName evidence="8">CoA pyrophosphatase</fullName>
    </submittedName>
</protein>
<comment type="cofactor">
    <cofactor evidence="1">
        <name>Mn(2+)</name>
        <dbReference type="ChEBI" id="CHEBI:29035"/>
    </cofactor>
</comment>
<keyword evidence="6" id="KW-0464">Manganese</keyword>
<feature type="domain" description="Nudix hydrolase" evidence="7">
    <location>
        <begin position="1"/>
        <end position="139"/>
    </location>
</feature>
<proteinExistence type="predicted"/>
<keyword evidence="4" id="KW-0378">Hydrolase</keyword>
<organism evidence="8">
    <name type="scientific">Mesotoga infera</name>
    <dbReference type="NCBI Taxonomy" id="1236046"/>
    <lineage>
        <taxon>Bacteria</taxon>
        <taxon>Thermotogati</taxon>
        <taxon>Thermotogota</taxon>
        <taxon>Thermotogae</taxon>
        <taxon>Kosmotogales</taxon>
        <taxon>Kosmotogaceae</taxon>
        <taxon>Mesotoga</taxon>
    </lineage>
</organism>
<dbReference type="InterPro" id="IPR015797">
    <property type="entry name" value="NUDIX_hydrolase-like_dom_sf"/>
</dbReference>
<dbReference type="Gene3D" id="3.90.79.10">
    <property type="entry name" value="Nucleoside Triphosphate Pyrophosphohydrolase"/>
    <property type="match status" value="1"/>
</dbReference>
<dbReference type="PANTHER" id="PTHR12992">
    <property type="entry name" value="NUDIX HYDROLASE"/>
    <property type="match status" value="1"/>
</dbReference>
<dbReference type="GO" id="GO:0010945">
    <property type="term" value="F:coenzyme A diphosphatase activity"/>
    <property type="evidence" value="ECO:0007669"/>
    <property type="project" value="InterPro"/>
</dbReference>
<sequence>MQQRNQDTAVFVPIVKICGEYYLLLTRRSTRISHPGQISFPGGHIEDDETLLECAIREMREEIGASPSSLEEVCPLNVNTTVTSGKVITSFVGFIDNLEFKLDRGEVEDVIFLSLKALMLTSPETIIMPNGKKTIRYRFPGFVVWGATARIIEASIERIIEIIENRGNVKSDCLNENEVIHIREE</sequence>
<dbReference type="GO" id="GO:0046872">
    <property type="term" value="F:metal ion binding"/>
    <property type="evidence" value="ECO:0007669"/>
    <property type="project" value="UniProtKB-KW"/>
</dbReference>
<dbReference type="PANTHER" id="PTHR12992:SF11">
    <property type="entry name" value="MITOCHONDRIAL COENZYME A DIPHOSPHATASE NUDT8"/>
    <property type="match status" value="1"/>
</dbReference>
<evidence type="ECO:0000256" key="5">
    <source>
        <dbReference type="ARBA" id="ARBA00022842"/>
    </source>
</evidence>